<dbReference type="PANTHER" id="PTHR30469">
    <property type="entry name" value="MULTIDRUG RESISTANCE PROTEIN MDTA"/>
    <property type="match status" value="1"/>
</dbReference>
<dbReference type="GO" id="GO:1990281">
    <property type="term" value="C:efflux pump complex"/>
    <property type="evidence" value="ECO:0007669"/>
    <property type="project" value="TreeGrafter"/>
</dbReference>
<proteinExistence type="inferred from homology"/>
<evidence type="ECO:0000256" key="1">
    <source>
        <dbReference type="ARBA" id="ARBA00009477"/>
    </source>
</evidence>
<gene>
    <name evidence="5" type="ORF">SAMN05216225_100453</name>
</gene>
<dbReference type="Pfam" id="PF25989">
    <property type="entry name" value="YknX_C"/>
    <property type="match status" value="1"/>
</dbReference>
<evidence type="ECO:0000259" key="3">
    <source>
        <dbReference type="Pfam" id="PF00364"/>
    </source>
</evidence>
<dbReference type="InterPro" id="IPR011053">
    <property type="entry name" value="Single_hybrid_motif"/>
</dbReference>
<dbReference type="Pfam" id="PF00364">
    <property type="entry name" value="Biotin_lipoyl"/>
    <property type="match status" value="1"/>
</dbReference>
<dbReference type="STRING" id="930117.SAMN05216225_100453"/>
<keyword evidence="6" id="KW-1185">Reference proteome</keyword>
<feature type="signal peptide" evidence="2">
    <location>
        <begin position="1"/>
        <end position="19"/>
    </location>
</feature>
<dbReference type="PROSITE" id="PS51257">
    <property type="entry name" value="PROKAR_LIPOPROTEIN"/>
    <property type="match status" value="1"/>
</dbReference>
<reference evidence="5 6" key="1">
    <citation type="submission" date="2016-11" db="EMBL/GenBank/DDBJ databases">
        <authorList>
            <person name="Jaros S."/>
            <person name="Januszkiewicz K."/>
            <person name="Wedrychowicz H."/>
        </authorList>
    </citation>
    <scope>NUCLEOTIDE SEQUENCE [LARGE SCALE GENOMIC DNA]</scope>
    <source>
        <strain evidence="5 6">IBRC-M 10683</strain>
    </source>
</reference>
<feature type="chain" id="PRO_5038982133" evidence="2">
    <location>
        <begin position="20"/>
        <end position="287"/>
    </location>
</feature>
<dbReference type="InterPro" id="IPR000089">
    <property type="entry name" value="Biotin_lipoyl"/>
</dbReference>
<dbReference type="Proteomes" id="UP000183988">
    <property type="component" value="Unassembled WGS sequence"/>
</dbReference>
<feature type="domain" description="Lipoyl-binding" evidence="3">
    <location>
        <begin position="73"/>
        <end position="130"/>
    </location>
</feature>
<dbReference type="InterPro" id="IPR058637">
    <property type="entry name" value="YknX-like_C"/>
</dbReference>
<evidence type="ECO:0000256" key="2">
    <source>
        <dbReference type="SAM" id="SignalP"/>
    </source>
</evidence>
<comment type="similarity">
    <text evidence="1">Belongs to the membrane fusion protein (MFP) (TC 8.A.1) family.</text>
</comment>
<dbReference type="AlphaFoldDB" id="A0A1M5EC81"/>
<dbReference type="Gene3D" id="2.40.50.100">
    <property type="match status" value="1"/>
</dbReference>
<dbReference type="OrthoDB" id="2456449at2"/>
<name>A0A1M5EC81_9BACI</name>
<dbReference type="RefSeq" id="WP_072888303.1">
    <property type="nucleotide sequence ID" value="NZ_FQVW01000004.1"/>
</dbReference>
<sequence>MKNVWKGLAAIVFVTIFLAACTEEEETESVEPVDVPVEVAQVTEGELVIEKSIFGRTAPNSLTPVMLQNPGEVDELDVKNGDVVEEDDVLATIATPAGMQEITASASGKIINLEAEEGDLVSNSDPFLMIMDNEKMTLNFTVTADMRNHLGKYEKHTAIIDGNEYEASITSVGEMPGENGLYPVEASVDNDDEAIITGLVAELVVEVNKLEDTLIVPTEAIVENSDGAFVYVVAEDEVKLVEIKVLETQSNESAIEGDLADGDEVVTSGQLLLADGTKIEVVTESGE</sequence>
<dbReference type="NCBIfam" id="TIGR01730">
    <property type="entry name" value="RND_mfp"/>
    <property type="match status" value="1"/>
</dbReference>
<evidence type="ECO:0000313" key="6">
    <source>
        <dbReference type="Proteomes" id="UP000183988"/>
    </source>
</evidence>
<dbReference type="InterPro" id="IPR006143">
    <property type="entry name" value="RND_pump_MFP"/>
</dbReference>
<dbReference type="SUPFAM" id="SSF51230">
    <property type="entry name" value="Single hybrid motif"/>
    <property type="match status" value="1"/>
</dbReference>
<keyword evidence="2" id="KW-0732">Signal</keyword>
<dbReference type="GO" id="GO:0015562">
    <property type="term" value="F:efflux transmembrane transporter activity"/>
    <property type="evidence" value="ECO:0007669"/>
    <property type="project" value="TreeGrafter"/>
</dbReference>
<organism evidence="5 6">
    <name type="scientific">Ornithinibacillus halophilus</name>
    <dbReference type="NCBI Taxonomy" id="930117"/>
    <lineage>
        <taxon>Bacteria</taxon>
        <taxon>Bacillati</taxon>
        <taxon>Bacillota</taxon>
        <taxon>Bacilli</taxon>
        <taxon>Bacillales</taxon>
        <taxon>Bacillaceae</taxon>
        <taxon>Ornithinibacillus</taxon>
    </lineage>
</organism>
<evidence type="ECO:0000313" key="5">
    <source>
        <dbReference type="EMBL" id="SHF76691.1"/>
    </source>
</evidence>
<accession>A0A1M5EC81</accession>
<dbReference type="EMBL" id="FQVW01000004">
    <property type="protein sequence ID" value="SHF76691.1"/>
    <property type="molecule type" value="Genomic_DNA"/>
</dbReference>
<dbReference type="PANTHER" id="PTHR30469:SF11">
    <property type="entry name" value="BLL4320 PROTEIN"/>
    <property type="match status" value="1"/>
</dbReference>
<protein>
    <submittedName>
        <fullName evidence="5">RND family efflux transporter, MFP subunit</fullName>
    </submittedName>
</protein>
<feature type="domain" description="YknX-like C-terminal permuted SH3-like" evidence="4">
    <location>
        <begin position="215"/>
        <end position="281"/>
    </location>
</feature>
<dbReference type="Gene3D" id="2.40.420.20">
    <property type="match status" value="1"/>
</dbReference>
<evidence type="ECO:0000259" key="4">
    <source>
        <dbReference type="Pfam" id="PF25989"/>
    </source>
</evidence>